<feature type="transmembrane region" description="Helical" evidence="6">
    <location>
        <begin position="194"/>
        <end position="215"/>
    </location>
</feature>
<gene>
    <name evidence="7" type="ORF">OLW01_06065</name>
</gene>
<dbReference type="InterPro" id="IPR000537">
    <property type="entry name" value="UbiA_prenyltransferase"/>
</dbReference>
<dbReference type="CDD" id="cd13964">
    <property type="entry name" value="PT_UbiA_1"/>
    <property type="match status" value="1"/>
</dbReference>
<feature type="transmembrane region" description="Helical" evidence="6">
    <location>
        <begin position="260"/>
        <end position="281"/>
    </location>
</feature>
<dbReference type="Pfam" id="PF01040">
    <property type="entry name" value="UbiA"/>
    <property type="match status" value="1"/>
</dbReference>
<keyword evidence="3 6" id="KW-0812">Transmembrane</keyword>
<reference evidence="7" key="1">
    <citation type="submission" date="2022-10" db="EMBL/GenBank/DDBJ databases">
        <title>Catenovulum adriacola sp. nov. isolated in the Harbour of Susak.</title>
        <authorList>
            <person name="Schoch T."/>
            <person name="Reich S.J."/>
            <person name="Stoeferle S."/>
            <person name="Flaiz M."/>
            <person name="Kazda M."/>
            <person name="Riedel C.U."/>
            <person name="Duerre P."/>
        </authorList>
    </citation>
    <scope>NUCLEOTIDE SEQUENCE</scope>
    <source>
        <strain evidence="7">TS8</strain>
    </source>
</reference>
<sequence>MLKSILQLVRAPNGLTAISNIIAASVIASSGQVNSSLVILVLASLAFYYGGMALNDCFDYKEDLAERANRPLPSGQISLKIGWLFGLGLMAAGLLLSAYFSWPNLIPFYVGFGLAACILLYNSVFKEGLAGSIMMGFCRYFNWLLGASFVVFTFQSSEQVLPQSIYLIALPIWFYITGLTFLSKQETQAKNRNALWLTSGLLLATAASLFMLLFYVLGESIQTQLIGSGLIVVWLILMLKRLIPLWFNFTPDNIQKMIMFMIIGVIPLDALMLAISGYYIWALVVLALLPPCRILSKYLYMT</sequence>
<feature type="transmembrane region" description="Helical" evidence="6">
    <location>
        <begin position="163"/>
        <end position="182"/>
    </location>
</feature>
<evidence type="ECO:0000256" key="3">
    <source>
        <dbReference type="ARBA" id="ARBA00022692"/>
    </source>
</evidence>
<comment type="subcellular location">
    <subcellularLocation>
        <location evidence="1">Membrane</location>
        <topology evidence="1">Multi-pass membrane protein</topology>
    </subcellularLocation>
</comment>
<feature type="transmembrane region" description="Helical" evidence="6">
    <location>
        <begin position="79"/>
        <end position="100"/>
    </location>
</feature>
<evidence type="ECO:0000313" key="7">
    <source>
        <dbReference type="EMBL" id="WAJ71360.1"/>
    </source>
</evidence>
<feature type="transmembrane region" description="Helical" evidence="6">
    <location>
        <begin position="221"/>
        <end position="239"/>
    </location>
</feature>
<evidence type="ECO:0000313" key="8">
    <source>
        <dbReference type="Proteomes" id="UP001163726"/>
    </source>
</evidence>
<dbReference type="EMBL" id="CP109965">
    <property type="protein sequence ID" value="WAJ71360.1"/>
    <property type="molecule type" value="Genomic_DNA"/>
</dbReference>
<feature type="transmembrane region" description="Helical" evidence="6">
    <location>
        <begin position="37"/>
        <end position="58"/>
    </location>
</feature>
<evidence type="ECO:0000256" key="2">
    <source>
        <dbReference type="ARBA" id="ARBA00022475"/>
    </source>
</evidence>
<evidence type="ECO:0000256" key="6">
    <source>
        <dbReference type="SAM" id="Phobius"/>
    </source>
</evidence>
<dbReference type="InterPro" id="IPR044878">
    <property type="entry name" value="UbiA_sf"/>
</dbReference>
<keyword evidence="2" id="KW-1003">Cell membrane</keyword>
<name>A0ABY7AP73_9ALTE</name>
<dbReference type="Gene3D" id="1.10.357.140">
    <property type="entry name" value="UbiA prenyltransferase"/>
    <property type="match status" value="1"/>
</dbReference>
<accession>A0ABY7AP73</accession>
<dbReference type="InterPro" id="IPR050475">
    <property type="entry name" value="Prenyltransferase_related"/>
</dbReference>
<dbReference type="Proteomes" id="UP001163726">
    <property type="component" value="Chromosome"/>
</dbReference>
<evidence type="ECO:0000256" key="1">
    <source>
        <dbReference type="ARBA" id="ARBA00004141"/>
    </source>
</evidence>
<organism evidence="7 8">
    <name type="scientific">Catenovulum adriaticum</name>
    <dbReference type="NCBI Taxonomy" id="2984846"/>
    <lineage>
        <taxon>Bacteria</taxon>
        <taxon>Pseudomonadati</taxon>
        <taxon>Pseudomonadota</taxon>
        <taxon>Gammaproteobacteria</taxon>
        <taxon>Alteromonadales</taxon>
        <taxon>Alteromonadaceae</taxon>
        <taxon>Catenovulum</taxon>
    </lineage>
</organism>
<keyword evidence="5 6" id="KW-0472">Membrane</keyword>
<evidence type="ECO:0000256" key="4">
    <source>
        <dbReference type="ARBA" id="ARBA00022989"/>
    </source>
</evidence>
<feature type="transmembrane region" description="Helical" evidence="6">
    <location>
        <begin position="106"/>
        <end position="125"/>
    </location>
</feature>
<protein>
    <submittedName>
        <fullName evidence="7">UbiA family prenyltransferase</fullName>
    </submittedName>
</protein>
<proteinExistence type="predicted"/>
<feature type="transmembrane region" description="Helical" evidence="6">
    <location>
        <begin position="137"/>
        <end position="157"/>
    </location>
</feature>
<evidence type="ECO:0000256" key="5">
    <source>
        <dbReference type="ARBA" id="ARBA00023136"/>
    </source>
</evidence>
<keyword evidence="8" id="KW-1185">Reference proteome</keyword>
<dbReference type="PANTHER" id="PTHR42723">
    <property type="entry name" value="CHLOROPHYLL SYNTHASE"/>
    <property type="match status" value="1"/>
</dbReference>
<keyword evidence="4 6" id="KW-1133">Transmembrane helix</keyword>
<dbReference type="PANTHER" id="PTHR42723:SF1">
    <property type="entry name" value="CHLOROPHYLL SYNTHASE, CHLOROPLASTIC"/>
    <property type="match status" value="1"/>
</dbReference>
<dbReference type="RefSeq" id="WP_268075836.1">
    <property type="nucleotide sequence ID" value="NZ_CP109965.1"/>
</dbReference>